<protein>
    <submittedName>
        <fullName evidence="12">Homeobox protein HTR-A2</fullName>
    </submittedName>
</protein>
<dbReference type="Pfam" id="PF00046">
    <property type="entry name" value="Homeodomain"/>
    <property type="match status" value="1"/>
</dbReference>
<evidence type="ECO:0000313" key="13">
    <source>
        <dbReference type="Proteomes" id="UP000078046"/>
    </source>
</evidence>
<dbReference type="SUPFAM" id="SSF46689">
    <property type="entry name" value="Homeodomain-like"/>
    <property type="match status" value="1"/>
</dbReference>
<evidence type="ECO:0000256" key="8">
    <source>
        <dbReference type="ARBA" id="ARBA00023242"/>
    </source>
</evidence>
<dbReference type="FunFam" id="1.10.10.60:FF:000176">
    <property type="entry name" value="pancreas/duodenum homeobox protein 1"/>
    <property type="match status" value="1"/>
</dbReference>
<comment type="subcellular location">
    <subcellularLocation>
        <location evidence="2 9 10">Nucleus</location>
    </subcellularLocation>
</comment>
<evidence type="ECO:0000256" key="1">
    <source>
        <dbReference type="ARBA" id="ARBA00003263"/>
    </source>
</evidence>
<organism evidence="12 13">
    <name type="scientific">Intoshia linei</name>
    <dbReference type="NCBI Taxonomy" id="1819745"/>
    <lineage>
        <taxon>Eukaryota</taxon>
        <taxon>Metazoa</taxon>
        <taxon>Spiralia</taxon>
        <taxon>Lophotrochozoa</taxon>
        <taxon>Mesozoa</taxon>
        <taxon>Orthonectida</taxon>
        <taxon>Rhopaluridae</taxon>
        <taxon>Intoshia</taxon>
    </lineage>
</organism>
<keyword evidence="6 9" id="KW-0371">Homeobox</keyword>
<name>A0A177BD86_9BILA</name>
<evidence type="ECO:0000256" key="7">
    <source>
        <dbReference type="ARBA" id="ARBA00023163"/>
    </source>
</evidence>
<dbReference type="InterPro" id="IPR020479">
    <property type="entry name" value="HD_metazoa"/>
</dbReference>
<dbReference type="PRINTS" id="PR00024">
    <property type="entry name" value="HOMEOBOX"/>
</dbReference>
<sequence>MNESGYISSQPCLKDLIPENVNFNIENNVDDEKKGKQDNHSKYFQIKIQNNTNQFQWIKKCNDFFKRDDVTQNQQPCINKNETPEDFYKSLNDISKRQRTAYTNVQLVELEKEFHYNKYLCRPRRIEIASSLRLTERQVKVWFQNRRMKQKRQSPVEKIKGIPKKIENVCDLNISKIKSGIEKKINNQYFTYKYNISKYKYSTTPNQNMKNNHMYENENNNLKNQQYQIHKKNTFN</sequence>
<keyword evidence="8 9" id="KW-0539">Nucleus</keyword>
<dbReference type="PROSITE" id="PS50071">
    <property type="entry name" value="HOMEOBOX_2"/>
    <property type="match status" value="1"/>
</dbReference>
<evidence type="ECO:0000256" key="9">
    <source>
        <dbReference type="PROSITE-ProRule" id="PRU00108"/>
    </source>
</evidence>
<dbReference type="GO" id="GO:0005634">
    <property type="term" value="C:nucleus"/>
    <property type="evidence" value="ECO:0007669"/>
    <property type="project" value="UniProtKB-SubCell"/>
</dbReference>
<dbReference type="PANTHER" id="PTHR45664:SF3">
    <property type="entry name" value="HOMEOBOX PROTEIN HOX-A2"/>
    <property type="match status" value="1"/>
</dbReference>
<accession>A0A177BD86</accession>
<dbReference type="AlphaFoldDB" id="A0A177BD86"/>
<keyword evidence="13" id="KW-1185">Reference proteome</keyword>
<evidence type="ECO:0000256" key="2">
    <source>
        <dbReference type="ARBA" id="ARBA00004123"/>
    </source>
</evidence>
<dbReference type="PANTHER" id="PTHR45664">
    <property type="entry name" value="PROTEIN ZERKNUELLT 1-RELATED"/>
    <property type="match status" value="1"/>
</dbReference>
<keyword evidence="4" id="KW-0805">Transcription regulation</keyword>
<evidence type="ECO:0000259" key="11">
    <source>
        <dbReference type="PROSITE" id="PS50071"/>
    </source>
</evidence>
<dbReference type="GO" id="GO:0048513">
    <property type="term" value="P:animal organ development"/>
    <property type="evidence" value="ECO:0007669"/>
    <property type="project" value="UniProtKB-ARBA"/>
</dbReference>
<reference evidence="12 13" key="1">
    <citation type="submission" date="2016-04" db="EMBL/GenBank/DDBJ databases">
        <title>The genome of Intoshia linei affirms orthonectids as highly simplified spiralians.</title>
        <authorList>
            <person name="Mikhailov K.V."/>
            <person name="Slusarev G.S."/>
            <person name="Nikitin M.A."/>
            <person name="Logacheva M.D."/>
            <person name="Penin A."/>
            <person name="Aleoshin V."/>
            <person name="Panchin Y.V."/>
        </authorList>
    </citation>
    <scope>NUCLEOTIDE SEQUENCE [LARGE SCALE GENOMIC DNA]</scope>
    <source>
        <strain evidence="12">Intl2013</strain>
        <tissue evidence="12">Whole animal</tissue>
    </source>
</reference>
<evidence type="ECO:0000256" key="10">
    <source>
        <dbReference type="RuleBase" id="RU000682"/>
    </source>
</evidence>
<proteinExistence type="predicted"/>
<evidence type="ECO:0000313" key="12">
    <source>
        <dbReference type="EMBL" id="OAF71491.1"/>
    </source>
</evidence>
<dbReference type="EMBL" id="LWCA01000047">
    <property type="protein sequence ID" value="OAF71491.1"/>
    <property type="molecule type" value="Genomic_DNA"/>
</dbReference>
<evidence type="ECO:0000256" key="5">
    <source>
        <dbReference type="ARBA" id="ARBA00023125"/>
    </source>
</evidence>
<dbReference type="InterPro" id="IPR017970">
    <property type="entry name" value="Homeobox_CS"/>
</dbReference>
<dbReference type="Gene3D" id="1.10.10.60">
    <property type="entry name" value="Homeodomain-like"/>
    <property type="match status" value="1"/>
</dbReference>
<evidence type="ECO:0000256" key="6">
    <source>
        <dbReference type="ARBA" id="ARBA00023155"/>
    </source>
</evidence>
<feature type="domain" description="Homeobox" evidence="11">
    <location>
        <begin position="93"/>
        <end position="153"/>
    </location>
</feature>
<dbReference type="InterPro" id="IPR001356">
    <property type="entry name" value="HD"/>
</dbReference>
<gene>
    <name evidence="12" type="ORF">A3Q56_00733</name>
</gene>
<keyword evidence="5 9" id="KW-0238">DNA-binding</keyword>
<dbReference type="GO" id="GO:0000981">
    <property type="term" value="F:DNA-binding transcription factor activity, RNA polymerase II-specific"/>
    <property type="evidence" value="ECO:0007669"/>
    <property type="project" value="InterPro"/>
</dbReference>
<dbReference type="InterPro" id="IPR009057">
    <property type="entry name" value="Homeodomain-like_sf"/>
</dbReference>
<comment type="caution">
    <text evidence="12">The sequence shown here is derived from an EMBL/GenBank/DDBJ whole genome shotgun (WGS) entry which is preliminary data.</text>
</comment>
<dbReference type="CDD" id="cd00086">
    <property type="entry name" value="homeodomain"/>
    <property type="match status" value="1"/>
</dbReference>
<evidence type="ECO:0000256" key="4">
    <source>
        <dbReference type="ARBA" id="ARBA00023015"/>
    </source>
</evidence>
<keyword evidence="3" id="KW-0217">Developmental protein</keyword>
<evidence type="ECO:0000256" key="3">
    <source>
        <dbReference type="ARBA" id="ARBA00022473"/>
    </source>
</evidence>
<feature type="DNA-binding region" description="Homeobox" evidence="9">
    <location>
        <begin position="95"/>
        <end position="154"/>
    </location>
</feature>
<dbReference type="PROSITE" id="PS00027">
    <property type="entry name" value="HOMEOBOX_1"/>
    <property type="match status" value="1"/>
</dbReference>
<comment type="function">
    <text evidence="1">Sequence-specific transcription factor which is part of a developmental regulatory system that provides cells with specific positional identities on the anterior-posterior axis.</text>
</comment>
<dbReference type="Proteomes" id="UP000078046">
    <property type="component" value="Unassembled WGS sequence"/>
</dbReference>
<dbReference type="SMART" id="SM00389">
    <property type="entry name" value="HOX"/>
    <property type="match status" value="1"/>
</dbReference>
<keyword evidence="7" id="KW-0804">Transcription</keyword>
<dbReference type="GO" id="GO:0000978">
    <property type="term" value="F:RNA polymerase II cis-regulatory region sequence-specific DNA binding"/>
    <property type="evidence" value="ECO:0007669"/>
    <property type="project" value="TreeGrafter"/>
</dbReference>
<dbReference type="OrthoDB" id="6159439at2759"/>